<protein>
    <submittedName>
        <fullName evidence="2">YcaQ family DNA glycosylase</fullName>
    </submittedName>
</protein>
<reference evidence="2" key="2">
    <citation type="journal article" date="2021" name="Microbiome">
        <title>Successional dynamics and alternative stable states in a saline activated sludge microbial community over 9 years.</title>
        <authorList>
            <person name="Wang Y."/>
            <person name="Ye J."/>
            <person name="Ju F."/>
            <person name="Liu L."/>
            <person name="Boyd J.A."/>
            <person name="Deng Y."/>
            <person name="Parks D.H."/>
            <person name="Jiang X."/>
            <person name="Yin X."/>
            <person name="Woodcroft B.J."/>
            <person name="Tyson G.W."/>
            <person name="Hugenholtz P."/>
            <person name="Polz M.F."/>
            <person name="Zhang T."/>
        </authorList>
    </citation>
    <scope>NUCLEOTIDE SEQUENCE</scope>
    <source>
        <strain evidence="2">HKST-UBA02</strain>
    </source>
</reference>
<organism evidence="2 3">
    <name type="scientific">Eiseniibacteriota bacterium</name>
    <dbReference type="NCBI Taxonomy" id="2212470"/>
    <lineage>
        <taxon>Bacteria</taxon>
        <taxon>Candidatus Eiseniibacteriota</taxon>
    </lineage>
</organism>
<reference evidence="2" key="1">
    <citation type="submission" date="2020-04" db="EMBL/GenBank/DDBJ databases">
        <authorList>
            <person name="Zhang T."/>
        </authorList>
    </citation>
    <scope>NUCLEOTIDE SEQUENCE</scope>
    <source>
        <strain evidence="2">HKST-UBA02</strain>
    </source>
</reference>
<dbReference type="Pfam" id="PF06224">
    <property type="entry name" value="AlkZ-like"/>
    <property type="match status" value="1"/>
</dbReference>
<evidence type="ECO:0000313" key="3">
    <source>
        <dbReference type="Proteomes" id="UP000739538"/>
    </source>
</evidence>
<evidence type="ECO:0000313" key="2">
    <source>
        <dbReference type="EMBL" id="MCA9756047.1"/>
    </source>
</evidence>
<dbReference type="PANTHER" id="PTHR30528:SF0">
    <property type="entry name" value="CYTOPLASMIC PROTEIN"/>
    <property type="match status" value="1"/>
</dbReference>
<dbReference type="Proteomes" id="UP000739538">
    <property type="component" value="Unassembled WGS sequence"/>
</dbReference>
<dbReference type="EMBL" id="JAGQHS010000040">
    <property type="protein sequence ID" value="MCA9756047.1"/>
    <property type="molecule type" value="Genomic_DNA"/>
</dbReference>
<sequence>MLELDTKRARRLALLAAGLLHPEWIGLEPKGSGKGRVARESALGFVRHFGYLQLDTVSVAGMRSHPMVLWSRHPKIDPALGEELLRPGTPLFEYWGHEACWLPMELYPYFQFRRDEFRDTKWWKDIQKRHRTTADEILARIRNDGPIRSQDLEGKGGGGWWEHKPAKRIVVALWFVGDLAIRERTNFQRTFDLPERVVPSELREKPAGWHDSARELIALALRGHGWATIGTLARTWRYLNCRPDLRRALEELEADGRAAPCDLLDTEGKRISGWIDPIYLPFIDRLARLRPNTSRARLLSPFDPVLWDRGRVATLFGFEQTLEIFKPAPQRKYGYFCLPVLAGDQLIGRVDPKADRKTGTLHALSEHLEPEGTRETLRSAFTDFAGAMGLAPRFTSARAKSKSGGRQSPTEAKRTSAKGQTSAAHSTRKSRPVASAPPARRRRK</sequence>
<gene>
    <name evidence="2" type="ORF">KDA27_09615</name>
</gene>
<evidence type="ECO:0000256" key="1">
    <source>
        <dbReference type="SAM" id="MobiDB-lite"/>
    </source>
</evidence>
<dbReference type="InterPro" id="IPR009351">
    <property type="entry name" value="AlkZ-like"/>
</dbReference>
<name>A0A956NBB4_UNCEI</name>
<proteinExistence type="predicted"/>
<dbReference type="AlphaFoldDB" id="A0A956NBB4"/>
<accession>A0A956NBB4</accession>
<feature type="region of interest" description="Disordered" evidence="1">
    <location>
        <begin position="392"/>
        <end position="444"/>
    </location>
</feature>
<comment type="caution">
    <text evidence="2">The sequence shown here is derived from an EMBL/GenBank/DDBJ whole genome shotgun (WGS) entry which is preliminary data.</text>
</comment>
<dbReference type="PANTHER" id="PTHR30528">
    <property type="entry name" value="CYTOPLASMIC PROTEIN"/>
    <property type="match status" value="1"/>
</dbReference>